<dbReference type="EMBL" id="MN740432">
    <property type="protein sequence ID" value="QHU06348.1"/>
    <property type="molecule type" value="Genomic_DNA"/>
</dbReference>
<accession>A0A6C0JR40</accession>
<proteinExistence type="predicted"/>
<sequence length="200" mass="24381">MENQNQNITLKTYRFILSNVMIEHLSNFAKVHQYDDQKIFKEEWKIWLTDENIKSLINEEIKRLSNIGCTKDIIDKMYKSARYYYRNKQTKEKNTQPRKSYDHTSKEIQEKMDEHIYRQINKNAQQIEKDSSNEKKIIKISPAESFDHYLQENKEDLIKELSNNNQNKIIREECENLIKRYKKTYKNRFYNIRVSVNNLI</sequence>
<protein>
    <submittedName>
        <fullName evidence="1">Uncharacterized protein</fullName>
    </submittedName>
</protein>
<evidence type="ECO:0000313" key="1">
    <source>
        <dbReference type="EMBL" id="QHU06348.1"/>
    </source>
</evidence>
<organism evidence="1">
    <name type="scientific">viral metagenome</name>
    <dbReference type="NCBI Taxonomy" id="1070528"/>
    <lineage>
        <taxon>unclassified sequences</taxon>
        <taxon>metagenomes</taxon>
        <taxon>organismal metagenomes</taxon>
    </lineage>
</organism>
<reference evidence="1" key="1">
    <citation type="journal article" date="2020" name="Nature">
        <title>Giant virus diversity and host interactions through global metagenomics.</title>
        <authorList>
            <person name="Schulz F."/>
            <person name="Roux S."/>
            <person name="Paez-Espino D."/>
            <person name="Jungbluth S."/>
            <person name="Walsh D.A."/>
            <person name="Denef V.J."/>
            <person name="McMahon K.D."/>
            <person name="Konstantinidis K.T."/>
            <person name="Eloe-Fadrosh E.A."/>
            <person name="Kyrpides N.C."/>
            <person name="Woyke T."/>
        </authorList>
    </citation>
    <scope>NUCLEOTIDE SEQUENCE</scope>
    <source>
        <strain evidence="1">GVMAG-M-3300027747-57</strain>
    </source>
</reference>
<dbReference type="AlphaFoldDB" id="A0A6C0JR40"/>
<name>A0A6C0JR40_9ZZZZ</name>